<name>A0AAU7B8N8_9VIRU</name>
<dbReference type="InterPro" id="IPR004219">
    <property type="entry name" value="TTvirus_Unk"/>
</dbReference>
<keyword evidence="3 6" id="KW-1140">T=1 icosahedral capsid protein</keyword>
<evidence type="ECO:0000256" key="1">
    <source>
        <dbReference type="ARBA" id="ARBA00004328"/>
    </source>
</evidence>
<feature type="compositionally biased region" description="Polar residues" evidence="7">
    <location>
        <begin position="596"/>
        <end position="608"/>
    </location>
</feature>
<feature type="compositionally biased region" description="Acidic residues" evidence="7">
    <location>
        <begin position="609"/>
        <end position="618"/>
    </location>
</feature>
<evidence type="ECO:0000256" key="5">
    <source>
        <dbReference type="ARBA" id="ARBA00022844"/>
    </source>
</evidence>
<accession>A0AAU7B8N8</accession>
<dbReference type="GO" id="GO:0039615">
    <property type="term" value="C:T=1 icosahedral viral capsid"/>
    <property type="evidence" value="ECO:0007669"/>
    <property type="project" value="UniProtKB-UniRule"/>
</dbReference>
<dbReference type="Pfam" id="PF02956">
    <property type="entry name" value="TT_ORF1"/>
    <property type="match status" value="1"/>
</dbReference>
<feature type="region of interest" description="Disordered" evidence="7">
    <location>
        <begin position="30"/>
        <end position="58"/>
    </location>
</feature>
<evidence type="ECO:0000256" key="6">
    <source>
        <dbReference type="RuleBase" id="RU361230"/>
    </source>
</evidence>
<feature type="region of interest" description="Disordered" evidence="7">
    <location>
        <begin position="567"/>
        <end position="618"/>
    </location>
</feature>
<evidence type="ECO:0000313" key="8">
    <source>
        <dbReference type="EMBL" id="XBC19358.1"/>
    </source>
</evidence>
<comment type="similarity">
    <text evidence="2 6">Belongs to the anelloviridae capsid protein family.</text>
</comment>
<keyword evidence="4 6" id="KW-0167">Capsid protein</keyword>
<protein>
    <recommendedName>
        <fullName evidence="6">Capsid protein</fullName>
    </recommendedName>
</protein>
<evidence type="ECO:0000256" key="7">
    <source>
        <dbReference type="SAM" id="MobiDB-lite"/>
    </source>
</evidence>
<reference evidence="8" key="1">
    <citation type="submission" date="2024-04" db="EMBL/GenBank/DDBJ databases">
        <title>Complete genome sequences of human anelloviruses identified from the female genital tract representing three novel genera.</title>
        <authorList>
            <person name="Holland S.C."/>
            <person name="Do E.D."/>
            <person name="Kaelin E.A."/>
            <person name="Mitchell C."/>
            <person name="Soria J."/>
            <person name="La Rosa A."/>
            <person name="Ticona E."/>
            <person name="Coombs R.W."/>
            <person name="Frenkel L.M."/>
            <person name="Bull M.E."/>
            <person name="Lim E.S."/>
        </authorList>
    </citation>
    <scope>NUCLEOTIDE SEQUENCE</scope>
    <source>
        <strain evidence="8">ASU82758b</strain>
    </source>
</reference>
<comment type="subcellular location">
    <subcellularLocation>
        <location evidence="1 6">Virion</location>
    </subcellularLocation>
</comment>
<proteinExistence type="inferred from homology"/>
<evidence type="ECO:0000256" key="4">
    <source>
        <dbReference type="ARBA" id="ARBA00022561"/>
    </source>
</evidence>
<evidence type="ECO:0000256" key="2">
    <source>
        <dbReference type="ARBA" id="ARBA00006131"/>
    </source>
</evidence>
<sequence length="660" mass="78049">MPFYHPWRRYPRWRRPRKWRRYYRRKKRFTRRPRRRRARKTLRRSRYGRHKPTSRVRRKKKPFLKLVQWQPEFIRKCKIIGTENLISFGQGRQVYNFTQHVKDVVPNNFAWGGGFFVSVFSLGYLYENLTIFRNIWTSSNDGYDLCRYLGAELTFYRHTNCDYIVYYSRNPPMTINRLSYPSAHPSRLILQKNKIFVPSLLTRPRGKPYVKKWIKPPRLITSRWFFQEEMSKVNLLMLMGTAISSTTPYLSNNTDNNCAGINILNQDYFTNVGFAATTYKTKKQFYAYYEKDKKMKPLTKLGYNSDSLFWPLYLQGTIPTYVKKGSDDPHPTEQAVQNPDTDYEKVPIIQLLRYQPNRDTGNNTTIWLESNLSSNLDIPSSDAYKLQNLPLWLIVFGFVDYMDKLHPRDNLYEDFCIVMKSPFPLGFNFQFNKDKPFVPVSQDFIRGKGEYGSPVDLIRKQHWVPSIKTQLSVLNDIGVCGPYIARPQGKGFDFNMKYKFHFKWGGNILTQKQILDPSKQRTYPIPRDFISTVQIKDPEGKAIQTQFHKWDYRRGFLTAKALKRAMEDTDVTDSSSTDGEEHPKKRRRTGEPTICPQESSISHQVLQSSEEDICPEETEETQIHLFKLQQQQQLQQQLLKSILKLKKKQRYMSLVTGHIE</sequence>
<comment type="function">
    <text evidence="6">Self-assembles to form an icosahedral capsid.</text>
</comment>
<keyword evidence="5 6" id="KW-0946">Virion</keyword>
<organism evidence="8">
    <name type="scientific">Samektorquevirus hominid17</name>
    <dbReference type="NCBI Taxonomy" id="3160823"/>
    <lineage>
        <taxon>Viruses</taxon>
        <taxon>Monodnaviria</taxon>
        <taxon>Shotokuvirae</taxon>
        <taxon>Commensaviricota</taxon>
        <taxon>Cardeaviricetes</taxon>
        <taxon>Sanitavirales</taxon>
        <taxon>Anelloviridae</taxon>
        <taxon>Samektorquevirus</taxon>
    </lineage>
</organism>
<dbReference type="EMBL" id="PP728780">
    <property type="protein sequence ID" value="XBC19358.1"/>
    <property type="molecule type" value="Genomic_DNA"/>
</dbReference>
<evidence type="ECO:0000256" key="3">
    <source>
        <dbReference type="ARBA" id="ARBA00022431"/>
    </source>
</evidence>